<dbReference type="EMBL" id="JAUTWS010000076">
    <property type="protein sequence ID" value="MDO9713207.1"/>
    <property type="molecule type" value="Genomic_DNA"/>
</dbReference>
<dbReference type="PANTHER" id="PTHR42928:SF5">
    <property type="entry name" value="BLR1237 PROTEIN"/>
    <property type="match status" value="1"/>
</dbReference>
<protein>
    <submittedName>
        <fullName evidence="3">Tripartite tricarboxylate transporter substrate binding protein</fullName>
    </submittedName>
</protein>
<feature type="chain" id="PRO_5045762545" evidence="2">
    <location>
        <begin position="23"/>
        <end position="325"/>
    </location>
</feature>
<dbReference type="Pfam" id="PF03401">
    <property type="entry name" value="TctC"/>
    <property type="match status" value="1"/>
</dbReference>
<sequence length="325" mass="33440">MIRRRPLLAAAAGAVPFGQALAQARPAWTPDRPIRMLVGFSAGGATDTAARVVAQAIAPALGQQVPVENRTGASGNLASEAVARAAPDGYTVLMGGQSTHVLNPLLFQNLTFDVQRDFAPVSLVATIDAVLIVHPSVPARSLAEFIALAKADPGALNAGTAGTGSTQHLVGALFEKLAGVRFTHVAFRGGAPAVQELVAGRIQVVFAPIAEALQQVRAGQARALGVSGPQATIQLPEVPPIGASVPGFQFRSWVSVFAPTGTPPAVVGRLSDEIAKAVRASPVRERLVDLGYEPAGGGPEVLATLLARELREIGGLIREAGITPQ</sequence>
<gene>
    <name evidence="3" type="ORF">Q7A36_33065</name>
</gene>
<reference evidence="3 4" key="1">
    <citation type="submission" date="2023-08" db="EMBL/GenBank/DDBJ databases">
        <title>The draft genome sequence of Paracraurococcus sp. LOR1-02.</title>
        <authorList>
            <person name="Kingkaew E."/>
            <person name="Tanasupawat S."/>
        </authorList>
    </citation>
    <scope>NUCLEOTIDE SEQUENCE [LARGE SCALE GENOMIC DNA]</scope>
    <source>
        <strain evidence="3 4">LOR1-02</strain>
    </source>
</reference>
<comment type="similarity">
    <text evidence="1">Belongs to the UPF0065 (bug) family.</text>
</comment>
<keyword evidence="4" id="KW-1185">Reference proteome</keyword>
<dbReference type="SUPFAM" id="SSF53850">
    <property type="entry name" value="Periplasmic binding protein-like II"/>
    <property type="match status" value="1"/>
</dbReference>
<proteinExistence type="inferred from homology"/>
<keyword evidence="2" id="KW-0732">Signal</keyword>
<organism evidence="3 4">
    <name type="scientific">Paracraurococcus lichenis</name>
    <dbReference type="NCBI Taxonomy" id="3064888"/>
    <lineage>
        <taxon>Bacteria</taxon>
        <taxon>Pseudomonadati</taxon>
        <taxon>Pseudomonadota</taxon>
        <taxon>Alphaproteobacteria</taxon>
        <taxon>Acetobacterales</taxon>
        <taxon>Roseomonadaceae</taxon>
        <taxon>Paracraurococcus</taxon>
    </lineage>
</organism>
<dbReference type="InterPro" id="IPR005064">
    <property type="entry name" value="BUG"/>
</dbReference>
<dbReference type="Gene3D" id="3.40.190.10">
    <property type="entry name" value="Periplasmic binding protein-like II"/>
    <property type="match status" value="1"/>
</dbReference>
<evidence type="ECO:0000256" key="1">
    <source>
        <dbReference type="ARBA" id="ARBA00006987"/>
    </source>
</evidence>
<dbReference type="Gene3D" id="3.40.190.150">
    <property type="entry name" value="Bordetella uptake gene, domain 1"/>
    <property type="match status" value="1"/>
</dbReference>
<name>A0ABT9EAI5_9PROT</name>
<dbReference type="PIRSF" id="PIRSF017082">
    <property type="entry name" value="YflP"/>
    <property type="match status" value="1"/>
</dbReference>
<feature type="signal peptide" evidence="2">
    <location>
        <begin position="1"/>
        <end position="22"/>
    </location>
</feature>
<evidence type="ECO:0000313" key="4">
    <source>
        <dbReference type="Proteomes" id="UP001243009"/>
    </source>
</evidence>
<dbReference type="InterPro" id="IPR042100">
    <property type="entry name" value="Bug_dom1"/>
</dbReference>
<evidence type="ECO:0000313" key="3">
    <source>
        <dbReference type="EMBL" id="MDO9713207.1"/>
    </source>
</evidence>
<accession>A0ABT9EAI5</accession>
<evidence type="ECO:0000256" key="2">
    <source>
        <dbReference type="SAM" id="SignalP"/>
    </source>
</evidence>
<dbReference type="CDD" id="cd13578">
    <property type="entry name" value="PBP2_Bug27"/>
    <property type="match status" value="1"/>
</dbReference>
<dbReference type="RefSeq" id="WP_305108067.1">
    <property type="nucleotide sequence ID" value="NZ_JAUTWS010000076.1"/>
</dbReference>
<comment type="caution">
    <text evidence="3">The sequence shown here is derived from an EMBL/GenBank/DDBJ whole genome shotgun (WGS) entry which is preliminary data.</text>
</comment>
<dbReference type="PANTHER" id="PTHR42928">
    <property type="entry name" value="TRICARBOXYLATE-BINDING PROTEIN"/>
    <property type="match status" value="1"/>
</dbReference>
<dbReference type="Proteomes" id="UP001243009">
    <property type="component" value="Unassembled WGS sequence"/>
</dbReference>